<dbReference type="GO" id="GO:1902977">
    <property type="term" value="P:mitotic DNA replication preinitiation complex assembly"/>
    <property type="evidence" value="ECO:0007669"/>
    <property type="project" value="TreeGrafter"/>
</dbReference>
<reference evidence="9 10" key="1">
    <citation type="journal article" date="2011" name="Proc. Natl. Acad. Sci. U.S.A.">
        <title>Comparative genomics of xylose-fermenting fungi for enhanced biofuel production.</title>
        <authorList>
            <person name="Wohlbach D.J."/>
            <person name="Kuo A."/>
            <person name="Sato T.K."/>
            <person name="Potts K.M."/>
            <person name="Salamov A.A."/>
            <person name="LaButti K.M."/>
            <person name="Sun H."/>
            <person name="Clum A."/>
            <person name="Pangilinan J.L."/>
            <person name="Lindquist E.A."/>
            <person name="Lucas S."/>
            <person name="Lapidus A."/>
            <person name="Jin M."/>
            <person name="Gunawan C."/>
            <person name="Balan V."/>
            <person name="Dale B.E."/>
            <person name="Jeffries T.W."/>
            <person name="Zinkel R."/>
            <person name="Barry K.W."/>
            <person name="Grigoriev I.V."/>
            <person name="Gasch A.P."/>
        </authorList>
    </citation>
    <scope>NUCLEOTIDE SEQUENCE [LARGE SCALE GENOMIC DNA]</scope>
    <source>
        <strain evidence="10">NRRL Y-27907 / 11-Y1</strain>
    </source>
</reference>
<feature type="compositionally biased region" description="Basic residues" evidence="8">
    <location>
        <begin position="244"/>
        <end position="258"/>
    </location>
</feature>
<dbReference type="Pfam" id="PF11719">
    <property type="entry name" value="Drc1-Sld2"/>
    <property type="match status" value="1"/>
</dbReference>
<comment type="similarity">
    <text evidence="2 7">Belongs to the SLD2 family.</text>
</comment>
<evidence type="ECO:0000313" key="9">
    <source>
        <dbReference type="EMBL" id="EGW34330.1"/>
    </source>
</evidence>
<dbReference type="GeneID" id="18870810"/>
<dbReference type="STRING" id="619300.G3AI16"/>
<comment type="function">
    <text evidence="7">Has a role in the initiation of DNA replication. Required at S-phase checkpoint.</text>
</comment>
<dbReference type="OrthoDB" id="8775810at2759"/>
<evidence type="ECO:0000256" key="1">
    <source>
        <dbReference type="ARBA" id="ARBA00004123"/>
    </source>
</evidence>
<dbReference type="Gene3D" id="1.10.10.1460">
    <property type="match status" value="1"/>
</dbReference>
<evidence type="ECO:0000256" key="3">
    <source>
        <dbReference type="ARBA" id="ARBA00018363"/>
    </source>
</evidence>
<dbReference type="InterPro" id="IPR021110">
    <property type="entry name" value="DNA_rep_checkpnt_protein"/>
</dbReference>
<dbReference type="HOGENOM" id="CLU_667493_0_0_1"/>
<evidence type="ECO:0000256" key="4">
    <source>
        <dbReference type="ARBA" id="ARBA00022705"/>
    </source>
</evidence>
<feature type="compositionally biased region" description="Pro residues" evidence="8">
    <location>
        <begin position="55"/>
        <end position="71"/>
    </location>
</feature>
<gene>
    <name evidence="9" type="ORF">SPAPADRAFT_149052</name>
</gene>
<evidence type="ECO:0000256" key="6">
    <source>
        <dbReference type="ARBA" id="ARBA00023306"/>
    </source>
</evidence>
<dbReference type="FunFam" id="1.10.10.1460:FF:000001">
    <property type="entry name" value="DNA replication regulator Sld2"/>
    <property type="match status" value="1"/>
</dbReference>
<name>G3AI16_SPAPN</name>
<evidence type="ECO:0000313" key="10">
    <source>
        <dbReference type="Proteomes" id="UP000000709"/>
    </source>
</evidence>
<evidence type="ECO:0000256" key="7">
    <source>
        <dbReference type="RuleBase" id="RU367067"/>
    </source>
</evidence>
<keyword evidence="5 7" id="KW-0539">Nucleus</keyword>
<dbReference type="GO" id="GO:0003697">
    <property type="term" value="F:single-stranded DNA binding"/>
    <property type="evidence" value="ECO:0007669"/>
    <property type="project" value="TreeGrafter"/>
</dbReference>
<proteinExistence type="inferred from homology"/>
<feature type="compositionally biased region" description="Acidic residues" evidence="8">
    <location>
        <begin position="220"/>
        <end position="239"/>
    </location>
</feature>
<feature type="region of interest" description="Disordered" evidence="8">
    <location>
        <begin position="220"/>
        <end position="258"/>
    </location>
</feature>
<dbReference type="eggNOG" id="ENOG502SCF7">
    <property type="taxonomic scope" value="Eukaryota"/>
</dbReference>
<dbReference type="CDD" id="cd22289">
    <property type="entry name" value="RecQL4_SLD2_NTD"/>
    <property type="match status" value="1"/>
</dbReference>
<dbReference type="KEGG" id="spaa:SPAPADRAFT_149052"/>
<evidence type="ECO:0000256" key="5">
    <source>
        <dbReference type="ARBA" id="ARBA00023242"/>
    </source>
</evidence>
<dbReference type="GO" id="GO:0000727">
    <property type="term" value="P:double-strand break repair via break-induced replication"/>
    <property type="evidence" value="ECO:0007669"/>
    <property type="project" value="TreeGrafter"/>
</dbReference>
<dbReference type="RefSeq" id="XP_007373914.1">
    <property type="nucleotide sequence ID" value="XM_007373852.1"/>
</dbReference>
<dbReference type="PANTHER" id="PTHR28124">
    <property type="entry name" value="DNA REPLICATION REGULATOR SLD2"/>
    <property type="match status" value="1"/>
</dbReference>
<evidence type="ECO:0000256" key="2">
    <source>
        <dbReference type="ARBA" id="ARBA00007276"/>
    </source>
</evidence>
<dbReference type="InterPro" id="IPR040203">
    <property type="entry name" value="Sld2"/>
</dbReference>
<sequence>MDITELKRKIKNWEHEFQKKNNRLPSKSDVKGNPEISKLYSLYKTTKSGKTAVPSKPPQPPPQSPHKPIPASPGMELGPTPQANGKVLSIFDYRMTPPESSPLKRKSTITEMSPARQNMGPPESPIKKIQMETPTKPKVRQLNFVTPTKKPTKINFETPDYLSHGVRALQQDPTTPASGRKLNFAAVFSVSPSPLKINRFGKKLADVYNASVHEMDMEIPEMSDEEHSEEDVAQEDEDGTITTYRKKKTQKRSTRRSKLAPVFMDQDAPQNVNVQEEMTKIEQQEKKRLASYINSDVESEEEESNVFVDTTVKKTRKPVADNYKRLKINDARSRHFKRRMRR</sequence>
<dbReference type="EMBL" id="GL996500">
    <property type="protein sequence ID" value="EGW34330.1"/>
    <property type="molecule type" value="Genomic_DNA"/>
</dbReference>
<comment type="subcellular location">
    <subcellularLocation>
        <location evidence="1 7">Nucleus</location>
    </subcellularLocation>
</comment>
<keyword evidence="6 7" id="KW-0131">Cell cycle</keyword>
<accession>G3AI16</accession>
<organism evidence="10">
    <name type="scientific">Spathaspora passalidarum (strain NRRL Y-27907 / 11-Y1)</name>
    <dbReference type="NCBI Taxonomy" id="619300"/>
    <lineage>
        <taxon>Eukaryota</taxon>
        <taxon>Fungi</taxon>
        <taxon>Dikarya</taxon>
        <taxon>Ascomycota</taxon>
        <taxon>Saccharomycotina</taxon>
        <taxon>Pichiomycetes</taxon>
        <taxon>Debaryomycetaceae</taxon>
        <taxon>Spathaspora</taxon>
    </lineage>
</organism>
<dbReference type="InParanoid" id="G3AI16"/>
<dbReference type="GO" id="GO:0006270">
    <property type="term" value="P:DNA replication initiation"/>
    <property type="evidence" value="ECO:0007669"/>
    <property type="project" value="UniProtKB-UniRule"/>
</dbReference>
<dbReference type="Proteomes" id="UP000000709">
    <property type="component" value="Unassembled WGS sequence"/>
</dbReference>
<dbReference type="GO" id="GO:0031261">
    <property type="term" value="C:DNA replication preinitiation complex"/>
    <property type="evidence" value="ECO:0007669"/>
    <property type="project" value="TreeGrafter"/>
</dbReference>
<dbReference type="OMA" id="TWEHDFI"/>
<keyword evidence="10" id="KW-1185">Reference proteome</keyword>
<evidence type="ECO:0000256" key="8">
    <source>
        <dbReference type="SAM" id="MobiDB-lite"/>
    </source>
</evidence>
<protein>
    <recommendedName>
        <fullName evidence="3 7">DNA replication regulator SLD2</fullName>
    </recommendedName>
</protein>
<dbReference type="PANTHER" id="PTHR28124:SF1">
    <property type="entry name" value="DNA REPLICATION REGULATOR SLD2"/>
    <property type="match status" value="1"/>
</dbReference>
<dbReference type="AlphaFoldDB" id="G3AI16"/>
<dbReference type="GO" id="GO:0003688">
    <property type="term" value="F:DNA replication origin binding"/>
    <property type="evidence" value="ECO:0007669"/>
    <property type="project" value="TreeGrafter"/>
</dbReference>
<keyword evidence="4 7" id="KW-0235">DNA replication</keyword>
<feature type="region of interest" description="Disordered" evidence="8">
    <location>
        <begin position="17"/>
        <end position="139"/>
    </location>
</feature>